<evidence type="ECO:0000256" key="3">
    <source>
        <dbReference type="ARBA" id="ARBA00022475"/>
    </source>
</evidence>
<dbReference type="InterPro" id="IPR013437">
    <property type="entry name" value="FtsW"/>
</dbReference>
<protein>
    <recommendedName>
        <fullName evidence="17">Probable peptidoglycan glycosyltransferase FtsW</fullName>
        <ecNumber evidence="19">2.4.99.28</ecNumber>
    </recommendedName>
    <alternativeName>
        <fullName evidence="18">Cell division protein FtsW</fullName>
    </alternativeName>
    <alternativeName>
        <fullName evidence="15">Cell wall polymerase</fullName>
    </alternativeName>
    <alternativeName>
        <fullName evidence="14">Peptidoglycan polymerase</fullName>
    </alternativeName>
</protein>
<dbReference type="Proteomes" id="UP001236657">
    <property type="component" value="Chromosome"/>
</dbReference>
<evidence type="ECO:0000256" key="4">
    <source>
        <dbReference type="ARBA" id="ARBA00022618"/>
    </source>
</evidence>
<dbReference type="RefSeq" id="WP_028490289.1">
    <property type="nucleotide sequence ID" value="NZ_CP133218.1"/>
</dbReference>
<evidence type="ECO:0000256" key="16">
    <source>
        <dbReference type="ARBA" id="ARBA00038053"/>
    </source>
</evidence>
<keyword evidence="10 22" id="KW-1133">Transmembrane helix</keyword>
<feature type="region of interest" description="Disordered" evidence="21">
    <location>
        <begin position="390"/>
        <end position="410"/>
    </location>
</feature>
<dbReference type="EMBL" id="CP133218">
    <property type="protein sequence ID" value="WML89868.1"/>
    <property type="molecule type" value="Genomic_DNA"/>
</dbReference>
<organism evidence="23 24">
    <name type="scientific">Thiothrix lacustris</name>
    <dbReference type="NCBI Taxonomy" id="525917"/>
    <lineage>
        <taxon>Bacteria</taxon>
        <taxon>Pseudomonadati</taxon>
        <taxon>Pseudomonadota</taxon>
        <taxon>Gammaproteobacteria</taxon>
        <taxon>Thiotrichales</taxon>
        <taxon>Thiotrichaceae</taxon>
        <taxon>Thiothrix</taxon>
    </lineage>
</organism>
<evidence type="ECO:0000256" key="9">
    <source>
        <dbReference type="ARBA" id="ARBA00022984"/>
    </source>
</evidence>
<evidence type="ECO:0000256" key="1">
    <source>
        <dbReference type="ARBA" id="ARBA00004651"/>
    </source>
</evidence>
<feature type="transmembrane region" description="Helical" evidence="22">
    <location>
        <begin position="355"/>
        <end position="376"/>
    </location>
</feature>
<proteinExistence type="inferred from homology"/>
<evidence type="ECO:0000256" key="2">
    <source>
        <dbReference type="ARBA" id="ARBA00004752"/>
    </source>
</evidence>
<comment type="similarity">
    <text evidence="16">Belongs to the SEDS family. FtsW subfamily.</text>
</comment>
<dbReference type="NCBIfam" id="TIGR02614">
    <property type="entry name" value="ftsW"/>
    <property type="match status" value="1"/>
</dbReference>
<keyword evidence="11 22" id="KW-0472">Membrane</keyword>
<evidence type="ECO:0000256" key="21">
    <source>
        <dbReference type="SAM" id="MobiDB-lite"/>
    </source>
</evidence>
<keyword evidence="5" id="KW-0328">Glycosyltransferase</keyword>
<comment type="pathway">
    <text evidence="2">Cell wall biogenesis; peptidoglycan biosynthesis.</text>
</comment>
<evidence type="ECO:0000256" key="20">
    <source>
        <dbReference type="ARBA" id="ARBA00049902"/>
    </source>
</evidence>
<dbReference type="InterPro" id="IPR001182">
    <property type="entry name" value="FtsW/RodA"/>
</dbReference>
<evidence type="ECO:0000256" key="13">
    <source>
        <dbReference type="ARBA" id="ARBA00023316"/>
    </source>
</evidence>
<feature type="transmembrane region" description="Helical" evidence="22">
    <location>
        <begin position="206"/>
        <end position="223"/>
    </location>
</feature>
<evidence type="ECO:0000256" key="6">
    <source>
        <dbReference type="ARBA" id="ARBA00022679"/>
    </source>
</evidence>
<keyword evidence="9" id="KW-0573">Peptidoglycan synthesis</keyword>
<evidence type="ECO:0000256" key="10">
    <source>
        <dbReference type="ARBA" id="ARBA00022989"/>
    </source>
</evidence>
<evidence type="ECO:0000256" key="15">
    <source>
        <dbReference type="ARBA" id="ARBA00033270"/>
    </source>
</evidence>
<evidence type="ECO:0000256" key="22">
    <source>
        <dbReference type="SAM" id="Phobius"/>
    </source>
</evidence>
<gene>
    <name evidence="23" type="primary">ftsW</name>
    <name evidence="23" type="ORF">RCF98_12915</name>
</gene>
<feature type="transmembrane region" description="Helical" evidence="22">
    <location>
        <begin position="288"/>
        <end position="309"/>
    </location>
</feature>
<comment type="subcellular location">
    <subcellularLocation>
        <location evidence="1">Cell membrane</location>
        <topology evidence="1">Multi-pass membrane protein</topology>
    </subcellularLocation>
</comment>
<dbReference type="PANTHER" id="PTHR30474">
    <property type="entry name" value="CELL CYCLE PROTEIN"/>
    <property type="match status" value="1"/>
</dbReference>
<sequence>MSLQPPMPMDALDHDNPWARYIDRDLLLALLAIIGIGVVILASASMWVAQKQYDDPYFYLQRQTFYLAMGVILAIVMYQIRVDFWQQLGVRLLPIVLALLVLVLIPGIGKEVNGSRRWLNFGFMAVQVSEMAKLIMLLYLSGYLIRHGKDLSLSKSHRPLLIPLLVLGITGGLLLLEPDFGSTIVIFVTGLSLLFLGGVPLKRLGILLGGAILVMIPVSMMGYRSARWDALINPWAHEADKGYQTVHALMAIGDGGWFGNGLGGGIQKLFYLPEAHNDFIFSILAEEFGFIGMLIVLSLYGWLVMRAFVIGFQADKVGKHFGAYVAYGIGFWIGFQVILHIGVNLAVLPPKGLTLPLMSYGGSSLMITLAAMALLMRVHRETQLSQFGVPEQRTPKPKKVRAIKRTARGE</sequence>
<feature type="transmembrane region" description="Helical" evidence="22">
    <location>
        <begin position="160"/>
        <end position="176"/>
    </location>
</feature>
<name>A0ABY9MMV1_9GAMM</name>
<dbReference type="Pfam" id="PF01098">
    <property type="entry name" value="FTSW_RODA_SPOVE"/>
    <property type="match status" value="1"/>
</dbReference>
<feature type="transmembrane region" description="Helical" evidence="22">
    <location>
        <begin position="92"/>
        <end position="109"/>
    </location>
</feature>
<reference evidence="23 24" key="1">
    <citation type="submission" date="2023-08" db="EMBL/GenBank/DDBJ databases">
        <title>New molecular markers tilS and rpoB for phylogenetic and monitoring studies of the genus Thiothrix biodiversity.</title>
        <authorList>
            <person name="Ravin N.V."/>
            <person name="Smolyakov D."/>
            <person name="Markov N.D."/>
            <person name="Beletsky A.V."/>
            <person name="Mardanov A.V."/>
            <person name="Rudenko T.S."/>
            <person name="Grabovich M.Y."/>
        </authorList>
    </citation>
    <scope>NUCLEOTIDE SEQUENCE [LARGE SCALE GENOMIC DNA]</scope>
    <source>
        <strain evidence="23 24">MK1</strain>
    </source>
</reference>
<evidence type="ECO:0000256" key="14">
    <source>
        <dbReference type="ARBA" id="ARBA00032370"/>
    </source>
</evidence>
<evidence type="ECO:0000256" key="17">
    <source>
        <dbReference type="ARBA" id="ARBA00041185"/>
    </source>
</evidence>
<keyword evidence="8" id="KW-0133">Cell shape</keyword>
<dbReference type="EC" id="2.4.99.28" evidence="19"/>
<feature type="transmembrane region" description="Helical" evidence="22">
    <location>
        <begin position="64"/>
        <end position="80"/>
    </location>
</feature>
<evidence type="ECO:0000256" key="18">
    <source>
        <dbReference type="ARBA" id="ARBA00041418"/>
    </source>
</evidence>
<comment type="catalytic activity">
    <reaction evidence="20">
        <text>[GlcNAc-(1-&gt;4)-Mur2Ac(oyl-L-Ala-gamma-D-Glu-L-Lys-D-Ala-D-Ala)](n)-di-trans,octa-cis-undecaprenyl diphosphate + beta-D-GlcNAc-(1-&gt;4)-Mur2Ac(oyl-L-Ala-gamma-D-Glu-L-Lys-D-Ala-D-Ala)-di-trans,octa-cis-undecaprenyl diphosphate = [GlcNAc-(1-&gt;4)-Mur2Ac(oyl-L-Ala-gamma-D-Glu-L-Lys-D-Ala-D-Ala)](n+1)-di-trans,octa-cis-undecaprenyl diphosphate + di-trans,octa-cis-undecaprenyl diphosphate + H(+)</text>
        <dbReference type="Rhea" id="RHEA:23708"/>
        <dbReference type="Rhea" id="RHEA-COMP:9602"/>
        <dbReference type="Rhea" id="RHEA-COMP:9603"/>
        <dbReference type="ChEBI" id="CHEBI:15378"/>
        <dbReference type="ChEBI" id="CHEBI:58405"/>
        <dbReference type="ChEBI" id="CHEBI:60033"/>
        <dbReference type="ChEBI" id="CHEBI:78435"/>
        <dbReference type="EC" id="2.4.99.28"/>
    </reaction>
</comment>
<evidence type="ECO:0000313" key="23">
    <source>
        <dbReference type="EMBL" id="WML89868.1"/>
    </source>
</evidence>
<evidence type="ECO:0000313" key="24">
    <source>
        <dbReference type="Proteomes" id="UP001236657"/>
    </source>
</evidence>
<feature type="compositionally biased region" description="Basic residues" evidence="21">
    <location>
        <begin position="395"/>
        <end position="410"/>
    </location>
</feature>
<dbReference type="PANTHER" id="PTHR30474:SF2">
    <property type="entry name" value="PEPTIDOGLYCAN GLYCOSYLTRANSFERASE FTSW-RELATED"/>
    <property type="match status" value="1"/>
</dbReference>
<keyword evidence="13" id="KW-0961">Cell wall biogenesis/degradation</keyword>
<evidence type="ECO:0000256" key="19">
    <source>
        <dbReference type="ARBA" id="ARBA00044770"/>
    </source>
</evidence>
<evidence type="ECO:0000256" key="5">
    <source>
        <dbReference type="ARBA" id="ARBA00022676"/>
    </source>
</evidence>
<keyword evidence="7 22" id="KW-0812">Transmembrane</keyword>
<keyword evidence="12" id="KW-0131">Cell cycle</keyword>
<evidence type="ECO:0000256" key="8">
    <source>
        <dbReference type="ARBA" id="ARBA00022960"/>
    </source>
</evidence>
<feature type="transmembrane region" description="Helical" evidence="22">
    <location>
        <begin position="26"/>
        <end position="49"/>
    </location>
</feature>
<keyword evidence="24" id="KW-1185">Reference proteome</keyword>
<feature type="transmembrane region" description="Helical" evidence="22">
    <location>
        <begin position="121"/>
        <end position="140"/>
    </location>
</feature>
<keyword evidence="3" id="KW-1003">Cell membrane</keyword>
<evidence type="ECO:0000256" key="7">
    <source>
        <dbReference type="ARBA" id="ARBA00022692"/>
    </source>
</evidence>
<keyword evidence="6" id="KW-0808">Transferase</keyword>
<evidence type="ECO:0000256" key="11">
    <source>
        <dbReference type="ARBA" id="ARBA00023136"/>
    </source>
</evidence>
<keyword evidence="4" id="KW-0132">Cell division</keyword>
<accession>A0ABY9MMV1</accession>
<evidence type="ECO:0000256" key="12">
    <source>
        <dbReference type="ARBA" id="ARBA00023306"/>
    </source>
</evidence>
<feature type="transmembrane region" description="Helical" evidence="22">
    <location>
        <begin position="182"/>
        <end position="199"/>
    </location>
</feature>
<feature type="transmembrane region" description="Helical" evidence="22">
    <location>
        <begin position="321"/>
        <end position="343"/>
    </location>
</feature>